<dbReference type="PANTHER" id="PTHR16469:SF27">
    <property type="entry name" value="UBIQUITIN-ASSOCIATED AND SH3 DOMAIN-CONTAINING BA-RELATED"/>
    <property type="match status" value="1"/>
</dbReference>
<evidence type="ECO:0000256" key="2">
    <source>
        <dbReference type="SAM" id="SignalP"/>
    </source>
</evidence>
<accession>A0AA39M7C6</accession>
<evidence type="ECO:0000256" key="1">
    <source>
        <dbReference type="SAM" id="MobiDB-lite"/>
    </source>
</evidence>
<gene>
    <name evidence="3" type="ORF">QR680_008029</name>
</gene>
<dbReference type="PANTHER" id="PTHR16469">
    <property type="entry name" value="UBIQUITIN-ASSOCIATED AND SH3 DOMAIN-CONTAINING BA-RELATED"/>
    <property type="match status" value="1"/>
</dbReference>
<dbReference type="EMBL" id="JAUCMV010000001">
    <property type="protein sequence ID" value="KAK0423214.1"/>
    <property type="molecule type" value="Genomic_DNA"/>
</dbReference>
<feature type="chain" id="PRO_5041399800" evidence="2">
    <location>
        <begin position="21"/>
        <end position="982"/>
    </location>
</feature>
<feature type="signal peptide" evidence="2">
    <location>
        <begin position="1"/>
        <end position="20"/>
    </location>
</feature>
<evidence type="ECO:0000313" key="3">
    <source>
        <dbReference type="EMBL" id="KAK0423214.1"/>
    </source>
</evidence>
<dbReference type="InterPro" id="IPR051710">
    <property type="entry name" value="Phosphatase_SH3-domain"/>
</dbReference>
<organism evidence="3 4">
    <name type="scientific">Steinernema hermaphroditum</name>
    <dbReference type="NCBI Taxonomy" id="289476"/>
    <lineage>
        <taxon>Eukaryota</taxon>
        <taxon>Metazoa</taxon>
        <taxon>Ecdysozoa</taxon>
        <taxon>Nematoda</taxon>
        <taxon>Chromadorea</taxon>
        <taxon>Rhabditida</taxon>
        <taxon>Tylenchina</taxon>
        <taxon>Panagrolaimomorpha</taxon>
        <taxon>Strongyloidoidea</taxon>
        <taxon>Steinernematidae</taxon>
        <taxon>Steinernema</taxon>
    </lineage>
</organism>
<dbReference type="AlphaFoldDB" id="A0AA39M7C6"/>
<sequence length="982" mass="111882">MLRPVFFALTVVIVFSPTFADISSCSSPGEVCDLKDARTRRKSTLTSASTSVPSNRNDRVTCRTPDGDVPNQEFCYYAIEVGDSNYNMMVYYPLINTDNEMRELLVKQIRPFCELDDTNFEDTKLFPSFTTTIREEQYNDKSINATILIDLWVYCCRYNCARSLEPRWNDMFVSNATLYNTLARTYIKSMPRTAMGVSKIEKVDKNTCYTEDGMNSPIFPYVSTCHSVISQSREKLSIYSGRMLFSRIRQSDVGTWRSEASHNYETLTTYSRKKINCNLVFSEELGIKQNKTDMCYWASGPHYFKRYCCCPNNMQKCVPPTIVNSDIVMCSLGRFTSVQPKYRTIDDRTDLAAKMCFIKYNWTPDNPNNTAVEVTMGPWTFDVLSLFNIDKFRCAVTPNRNTACPHLDSKKEKQEVICVCNFRDFCNLEYYLGSKSKDVMMSKFISKGLEKNTKHCNYTSQQFFHSDAFMKDGKMFCPVFYDIAKRAPMNLDHSANMRFRKANVNSILTSGDCNVEEVILNREVFTFVCKQPDKGYQSFDFHLPRLVMVCSCTDGNRKQNDHCDVALRASLKDKFAAQFESTLPRCFERRTEFNVAIFNIADHMKNRSTIVNSETRYCYQAYSPNRVPRKRKTTGFLESGSITSRNEKYAKMCAKLIKDEKNCVVTEDKGVFCCCRVEEGTSEPCNDLLVSRTLVASLLTEDRMHEEDCSGETSSGPPHLSTPFALCSTARLVALISAQRVVRTSIPHVHSAARSLSIAMVRQSSSAESRTIWVVRHGERVDNVDKEWRLTAPRGAWDDPPLTPRGLRQAQECGIRLADERIDHVITSPFLRCLQTTTEILKQRWKPMKMHVEPGFGEQMDVCQFPAGYLPLHAAQEQFPLIDAGYKPIVKQAQSPEDDCTPRVRKTLDGLLSRFNGNLLIVSHGSPIGATHTVLTGRYFYPGQCTISAFQKDDPSLALFDRVLAGDSSHLSDPTNLRDRKD</sequence>
<protein>
    <submittedName>
        <fullName evidence="3">Uncharacterized protein</fullName>
    </submittedName>
</protein>
<dbReference type="Pfam" id="PF00300">
    <property type="entry name" value="His_Phos_1"/>
    <property type="match status" value="1"/>
</dbReference>
<feature type="compositionally biased region" description="Polar residues" evidence="1">
    <location>
        <begin position="44"/>
        <end position="55"/>
    </location>
</feature>
<keyword evidence="4" id="KW-1185">Reference proteome</keyword>
<dbReference type="InterPro" id="IPR013078">
    <property type="entry name" value="His_Pase_superF_clade-1"/>
</dbReference>
<name>A0AA39M7C6_9BILA</name>
<keyword evidence="2" id="KW-0732">Signal</keyword>
<proteinExistence type="predicted"/>
<feature type="region of interest" description="Disordered" evidence="1">
    <location>
        <begin position="43"/>
        <end position="62"/>
    </location>
</feature>
<dbReference type="CDD" id="cd07067">
    <property type="entry name" value="HP_PGM_like"/>
    <property type="match status" value="1"/>
</dbReference>
<dbReference type="GO" id="GO:0016791">
    <property type="term" value="F:phosphatase activity"/>
    <property type="evidence" value="ECO:0007669"/>
    <property type="project" value="UniProtKB-ARBA"/>
</dbReference>
<dbReference type="Gene3D" id="3.40.50.1240">
    <property type="entry name" value="Phosphoglycerate mutase-like"/>
    <property type="match status" value="1"/>
</dbReference>
<dbReference type="InterPro" id="IPR001345">
    <property type="entry name" value="PG/BPGM_mutase_AS"/>
</dbReference>
<evidence type="ECO:0000313" key="4">
    <source>
        <dbReference type="Proteomes" id="UP001175271"/>
    </source>
</evidence>
<dbReference type="SMART" id="SM00855">
    <property type="entry name" value="PGAM"/>
    <property type="match status" value="1"/>
</dbReference>
<dbReference type="PROSITE" id="PS00175">
    <property type="entry name" value="PG_MUTASE"/>
    <property type="match status" value="1"/>
</dbReference>
<dbReference type="InterPro" id="IPR029033">
    <property type="entry name" value="His_PPase_superfam"/>
</dbReference>
<reference evidence="3" key="1">
    <citation type="submission" date="2023-06" db="EMBL/GenBank/DDBJ databases">
        <title>Genomic analysis of the entomopathogenic nematode Steinernema hermaphroditum.</title>
        <authorList>
            <person name="Schwarz E.M."/>
            <person name="Heppert J.K."/>
            <person name="Baniya A."/>
            <person name="Schwartz H.T."/>
            <person name="Tan C.-H."/>
            <person name="Antoshechkin I."/>
            <person name="Sternberg P.W."/>
            <person name="Goodrich-Blair H."/>
            <person name="Dillman A.R."/>
        </authorList>
    </citation>
    <scope>NUCLEOTIDE SEQUENCE</scope>
    <source>
        <strain evidence="3">PS9179</strain>
        <tissue evidence="3">Whole animal</tissue>
    </source>
</reference>
<dbReference type="SUPFAM" id="SSF53254">
    <property type="entry name" value="Phosphoglycerate mutase-like"/>
    <property type="match status" value="1"/>
</dbReference>
<comment type="caution">
    <text evidence="3">The sequence shown here is derived from an EMBL/GenBank/DDBJ whole genome shotgun (WGS) entry which is preliminary data.</text>
</comment>
<dbReference type="Proteomes" id="UP001175271">
    <property type="component" value="Unassembled WGS sequence"/>
</dbReference>